<name>A0A7W7GPP0_9MICC</name>
<evidence type="ECO:0000256" key="2">
    <source>
        <dbReference type="ARBA" id="ARBA00022692"/>
    </source>
</evidence>
<feature type="transmembrane region" description="Helical" evidence="5">
    <location>
        <begin position="76"/>
        <end position="99"/>
    </location>
</feature>
<dbReference type="Pfam" id="PF02361">
    <property type="entry name" value="CbiQ"/>
    <property type="match status" value="1"/>
</dbReference>
<evidence type="ECO:0000256" key="1">
    <source>
        <dbReference type="ARBA" id="ARBA00004141"/>
    </source>
</evidence>
<comment type="subcellular location">
    <subcellularLocation>
        <location evidence="1">Membrane</location>
        <topology evidence="1">Multi-pass membrane protein</topology>
    </subcellularLocation>
</comment>
<dbReference type="Proteomes" id="UP000540191">
    <property type="component" value="Unassembled WGS sequence"/>
</dbReference>
<feature type="transmembrane region" description="Helical" evidence="5">
    <location>
        <begin position="44"/>
        <end position="64"/>
    </location>
</feature>
<evidence type="ECO:0000313" key="6">
    <source>
        <dbReference type="EMBL" id="MBB4736028.1"/>
    </source>
</evidence>
<dbReference type="EMBL" id="JACHNA010000001">
    <property type="protein sequence ID" value="MBB4736028.1"/>
    <property type="molecule type" value="Genomic_DNA"/>
</dbReference>
<reference evidence="6 7" key="1">
    <citation type="submission" date="2020-08" db="EMBL/GenBank/DDBJ databases">
        <title>Sequencing the genomes of 1000 actinobacteria strains.</title>
        <authorList>
            <person name="Klenk H.-P."/>
        </authorList>
    </citation>
    <scope>NUCLEOTIDE SEQUENCE [LARGE SCALE GENOMIC DNA]</scope>
    <source>
        <strain evidence="6 7">DSM 23974</strain>
    </source>
</reference>
<keyword evidence="4 5" id="KW-0472">Membrane</keyword>
<dbReference type="InterPro" id="IPR003339">
    <property type="entry name" value="ABC/ECF_trnsptr_transmembrane"/>
</dbReference>
<gene>
    <name evidence="6" type="ORF">HDA30_001536</name>
</gene>
<evidence type="ECO:0000256" key="3">
    <source>
        <dbReference type="ARBA" id="ARBA00022989"/>
    </source>
</evidence>
<feature type="transmembrane region" description="Helical" evidence="5">
    <location>
        <begin position="21"/>
        <end position="38"/>
    </location>
</feature>
<organism evidence="6 7">
    <name type="scientific">Micrococcus cohnii</name>
    <dbReference type="NCBI Taxonomy" id="993416"/>
    <lineage>
        <taxon>Bacteria</taxon>
        <taxon>Bacillati</taxon>
        <taxon>Actinomycetota</taxon>
        <taxon>Actinomycetes</taxon>
        <taxon>Micrococcales</taxon>
        <taxon>Micrococcaceae</taxon>
        <taxon>Micrococcus</taxon>
    </lineage>
</organism>
<proteinExistence type="predicted"/>
<evidence type="ECO:0000313" key="7">
    <source>
        <dbReference type="Proteomes" id="UP000540191"/>
    </source>
</evidence>
<dbReference type="AlphaFoldDB" id="A0A7W7GPP0"/>
<accession>A0A7W7GPP0</accession>
<dbReference type="RefSeq" id="WP_184241618.1">
    <property type="nucleotide sequence ID" value="NZ_JACHNA010000001.1"/>
</dbReference>
<evidence type="ECO:0000256" key="5">
    <source>
        <dbReference type="SAM" id="Phobius"/>
    </source>
</evidence>
<keyword evidence="7" id="KW-1185">Reference proteome</keyword>
<dbReference type="GO" id="GO:0005886">
    <property type="term" value="C:plasma membrane"/>
    <property type="evidence" value="ECO:0007669"/>
    <property type="project" value="UniProtKB-ARBA"/>
</dbReference>
<evidence type="ECO:0000256" key="4">
    <source>
        <dbReference type="ARBA" id="ARBA00023136"/>
    </source>
</evidence>
<sequence>MISLYIAGDSLLHRCPAGLKLAVFALWALGLTLGPALWPGLGSGVAALSVAVAVSAYVVAFGVGRGARMLLGDLRALWWFYAVLLAFQWVVLGPVAAIASVGRVLGLVLAAQIVTRTTRIAAMVAVAEAVLTPLMRVPLLGPALNRVGIRPERVGLAMGLVLSSIGHLRALAVQIRHAQASRGVRMTPWAWVLPLLVLAFKHADDVGDALAARGID</sequence>
<protein>
    <submittedName>
        <fullName evidence="6">Biotin transport system permease protein</fullName>
    </submittedName>
</protein>
<comment type="caution">
    <text evidence="6">The sequence shown here is derived from an EMBL/GenBank/DDBJ whole genome shotgun (WGS) entry which is preliminary data.</text>
</comment>
<keyword evidence="3 5" id="KW-1133">Transmembrane helix</keyword>
<keyword evidence="2 5" id="KW-0812">Transmembrane</keyword>